<organism evidence="1 2">
    <name type="scientific">Pseudonocardia yuanmonensis</name>
    <dbReference type="NCBI Taxonomy" id="1095914"/>
    <lineage>
        <taxon>Bacteria</taxon>
        <taxon>Bacillati</taxon>
        <taxon>Actinomycetota</taxon>
        <taxon>Actinomycetes</taxon>
        <taxon>Pseudonocardiales</taxon>
        <taxon>Pseudonocardiaceae</taxon>
        <taxon>Pseudonocardia</taxon>
    </lineage>
</organism>
<comment type="caution">
    <text evidence="1">The sequence shown here is derived from an EMBL/GenBank/DDBJ whole genome shotgun (WGS) entry which is preliminary data.</text>
</comment>
<sequence length="63" mass="6781">MTGTPQQIPTRTFAALCDILHCSLKELFEPFVDMQGAVVVAQGPLSVVRCGRCWRAAAAPPHS</sequence>
<evidence type="ECO:0000313" key="2">
    <source>
        <dbReference type="Proteomes" id="UP001500325"/>
    </source>
</evidence>
<proteinExistence type="predicted"/>
<protein>
    <recommendedName>
        <fullName evidence="3">HTH cro/C1-type domain-containing protein</fullName>
    </recommendedName>
</protein>
<accession>A0ABP8XIW5</accession>
<dbReference type="Proteomes" id="UP001500325">
    <property type="component" value="Unassembled WGS sequence"/>
</dbReference>
<name>A0ABP8XIW5_9PSEU</name>
<evidence type="ECO:0000313" key="1">
    <source>
        <dbReference type="EMBL" id="GAA4709015.1"/>
    </source>
</evidence>
<dbReference type="EMBL" id="BAABIC010000027">
    <property type="protein sequence ID" value="GAA4709015.1"/>
    <property type="molecule type" value="Genomic_DNA"/>
</dbReference>
<keyword evidence="2" id="KW-1185">Reference proteome</keyword>
<gene>
    <name evidence="1" type="ORF">GCM10023215_58130</name>
</gene>
<evidence type="ECO:0008006" key="3">
    <source>
        <dbReference type="Google" id="ProtNLM"/>
    </source>
</evidence>
<reference evidence="2" key="1">
    <citation type="journal article" date="2019" name="Int. J. Syst. Evol. Microbiol.">
        <title>The Global Catalogue of Microorganisms (GCM) 10K type strain sequencing project: providing services to taxonomists for standard genome sequencing and annotation.</title>
        <authorList>
            <consortium name="The Broad Institute Genomics Platform"/>
            <consortium name="The Broad Institute Genome Sequencing Center for Infectious Disease"/>
            <person name="Wu L."/>
            <person name="Ma J."/>
        </authorList>
    </citation>
    <scope>NUCLEOTIDE SEQUENCE [LARGE SCALE GENOMIC DNA]</scope>
    <source>
        <strain evidence="2">JCM 18055</strain>
    </source>
</reference>